<reference evidence="2" key="1">
    <citation type="submission" date="2016-05" db="EMBL/GenBank/DDBJ databases">
        <authorList>
            <person name="Naeem Raeece"/>
        </authorList>
    </citation>
    <scope>NUCLEOTIDE SEQUENCE [LARGE SCALE GENOMIC DNA]</scope>
</reference>
<keyword evidence="2" id="KW-1185">Reference proteome</keyword>
<sequence length="107" mass="12037">MGWDKNACLEMANYSVGYGRGILQECPRFGAWSPAIPERGCPYCRLPLGRRQTQRYQGNNQQDRGSVLQALQLQVSSERGPHRVTAHRVTAHRVTAHRVTAHRAPLS</sequence>
<name>A0A1A8YG31_PLAOA</name>
<dbReference type="Proteomes" id="UP000078555">
    <property type="component" value="Unassembled WGS sequence"/>
</dbReference>
<gene>
    <name evidence="1" type="ORF">POVWA1_001630</name>
</gene>
<dbReference type="EMBL" id="FLRD01000002">
    <property type="protein sequence ID" value="SBT30499.1"/>
    <property type="molecule type" value="Genomic_DNA"/>
</dbReference>
<evidence type="ECO:0000313" key="2">
    <source>
        <dbReference type="Proteomes" id="UP000078555"/>
    </source>
</evidence>
<dbReference type="AlphaFoldDB" id="A0A1A8YG31"/>
<evidence type="ECO:0000313" key="1">
    <source>
        <dbReference type="EMBL" id="SBT30499.1"/>
    </source>
</evidence>
<proteinExistence type="predicted"/>
<accession>A0A1A8YG31</accession>
<organism evidence="1 2">
    <name type="scientific">Plasmodium ovale wallikeri</name>
    <dbReference type="NCBI Taxonomy" id="864142"/>
    <lineage>
        <taxon>Eukaryota</taxon>
        <taxon>Sar</taxon>
        <taxon>Alveolata</taxon>
        <taxon>Apicomplexa</taxon>
        <taxon>Aconoidasida</taxon>
        <taxon>Haemosporida</taxon>
        <taxon>Plasmodiidae</taxon>
        <taxon>Plasmodium</taxon>
        <taxon>Plasmodium (Plasmodium)</taxon>
    </lineage>
</organism>
<protein>
    <submittedName>
        <fullName evidence="1">Uncharacterized protein</fullName>
    </submittedName>
</protein>